<dbReference type="Pfam" id="PF09994">
    <property type="entry name" value="T6SS_Tle1-like_cat"/>
    <property type="match status" value="1"/>
</dbReference>
<dbReference type="SUPFAM" id="SSF53474">
    <property type="entry name" value="alpha/beta-Hydrolases"/>
    <property type="match status" value="1"/>
</dbReference>
<dbReference type="InterPro" id="IPR029058">
    <property type="entry name" value="AB_hydrolase_fold"/>
</dbReference>
<dbReference type="PANTHER" id="PTHR33840">
    <property type="match status" value="1"/>
</dbReference>
<dbReference type="STRING" id="1081105.A0A166ZNW1"/>
<dbReference type="InterPro" id="IPR018712">
    <property type="entry name" value="Tle1-like_cat"/>
</dbReference>
<dbReference type="OrthoDB" id="3057168at2759"/>
<name>A0A166ZNW1_METRR</name>
<dbReference type="OMA" id="QTNEYIH"/>
<evidence type="ECO:0000313" key="3">
    <source>
        <dbReference type="EMBL" id="OAA38100.1"/>
    </source>
</evidence>
<organism evidence="3 4">
    <name type="scientific">Metarhizium rileyi (strain RCEF 4871)</name>
    <name type="common">Nomuraea rileyi</name>
    <dbReference type="NCBI Taxonomy" id="1649241"/>
    <lineage>
        <taxon>Eukaryota</taxon>
        <taxon>Fungi</taxon>
        <taxon>Dikarya</taxon>
        <taxon>Ascomycota</taxon>
        <taxon>Pezizomycotina</taxon>
        <taxon>Sordariomycetes</taxon>
        <taxon>Hypocreomycetidae</taxon>
        <taxon>Hypocreales</taxon>
        <taxon>Clavicipitaceae</taxon>
        <taxon>Metarhizium</taxon>
    </lineage>
</organism>
<comment type="caution">
    <text evidence="3">The sequence shown here is derived from an EMBL/GenBank/DDBJ whole genome shotgun (WGS) entry which is preliminary data.</text>
</comment>
<evidence type="ECO:0000313" key="4">
    <source>
        <dbReference type="Proteomes" id="UP000243498"/>
    </source>
</evidence>
<reference evidence="3 4" key="1">
    <citation type="journal article" date="2016" name="Genome Biol. Evol.">
        <title>Divergent and convergent evolution of fungal pathogenicity.</title>
        <authorList>
            <person name="Shang Y."/>
            <person name="Xiao G."/>
            <person name="Zheng P."/>
            <person name="Cen K."/>
            <person name="Zhan S."/>
            <person name="Wang C."/>
        </authorList>
    </citation>
    <scope>NUCLEOTIDE SEQUENCE [LARGE SCALE GENOMIC DNA]</scope>
    <source>
        <strain evidence="3 4">RCEF 4871</strain>
    </source>
</reference>
<accession>A0A166ZNW1</accession>
<feature type="domain" description="T6SS Phospholipase effector Tle1-like catalytic" evidence="2">
    <location>
        <begin position="13"/>
        <end position="305"/>
    </location>
</feature>
<gene>
    <name evidence="3" type="ORF">NOR_06845</name>
</gene>
<dbReference type="PANTHER" id="PTHR33840:SF1">
    <property type="entry name" value="TLE1 PHOSPHOLIPASE DOMAIN-CONTAINING PROTEIN"/>
    <property type="match status" value="1"/>
</dbReference>
<evidence type="ECO:0000259" key="2">
    <source>
        <dbReference type="Pfam" id="PF09994"/>
    </source>
</evidence>
<protein>
    <recommendedName>
        <fullName evidence="2">T6SS Phospholipase effector Tle1-like catalytic domain-containing protein</fullName>
    </recommendedName>
</protein>
<feature type="region of interest" description="Disordered" evidence="1">
    <location>
        <begin position="519"/>
        <end position="546"/>
    </location>
</feature>
<dbReference type="EMBL" id="AZHC01000027">
    <property type="protein sequence ID" value="OAA38100.1"/>
    <property type="molecule type" value="Genomic_DNA"/>
</dbReference>
<proteinExistence type="predicted"/>
<evidence type="ECO:0000256" key="1">
    <source>
        <dbReference type="SAM" id="MobiDB-lite"/>
    </source>
</evidence>
<dbReference type="AlphaFoldDB" id="A0A166ZNW1"/>
<sequence length="546" mass="62511">MAAEYATARRQKKRLIVCCDGTWMNSDYGFTKSRLFSKKGTLQVPSNVTRISRCFKRRCADGTLQIISYESGVGSGSNTLDSITGGVFGTGLAERVREVYAYLCANYMCGDEIFLVGFSRGAFTARSVSGMIANLGLLTREGVEHFYPIFKDMQNWENDDYDDPFPSVPFRDKPKGPNADVEYRARLEKMGYTRVYQKNNNLIKVKGVCVWDTVGSLGIPKIHWLEKLGWHDTALSDRVEHAFQALALDETRTPFSPAVWERPRRERLSTVDLRQVWFPGNHGNCGGGWDDQGIANATLAWMMDQMTSIGVEFDTPSLRRVIEQTFDFYESPEAQKAYSDRGRLRRWAVQPIFDKNKPIRPWALGSIQKVGGVLYAISGDTIRTPGMYKQVDPKTSVCREKYLQDTNEKVHSSVRVRLACEGLGLNDESVWSCQALSDWKLKRAIFEYDDDDEPAIHDYRPYDRYRDRPSRQGWIWKYAGSERNAPNQRIMPEESLGPYERYVLELSGGKPNVYDYAERRANKSSRRRSRSERARKAFRQGASHTY</sequence>
<keyword evidence="4" id="KW-1185">Reference proteome</keyword>
<dbReference type="Proteomes" id="UP000243498">
    <property type="component" value="Unassembled WGS sequence"/>
</dbReference>